<proteinExistence type="predicted"/>
<protein>
    <submittedName>
        <fullName evidence="1">Uncharacterized protein</fullName>
    </submittedName>
</protein>
<dbReference type="AlphaFoldDB" id="A0A1J9Q1J6"/>
<evidence type="ECO:0000313" key="1">
    <source>
        <dbReference type="EMBL" id="OJD09844.1"/>
    </source>
</evidence>
<name>A0A1J9Q1J6_9EURO</name>
<dbReference type="InterPro" id="IPR022198">
    <property type="entry name" value="DUF3723"/>
</dbReference>
<dbReference type="EMBL" id="LGTZ01003306">
    <property type="protein sequence ID" value="OJD09844.1"/>
    <property type="molecule type" value="Genomic_DNA"/>
</dbReference>
<gene>
    <name evidence="1" type="ORF">ACJ73_10061</name>
</gene>
<dbReference type="Proteomes" id="UP000242791">
    <property type="component" value="Unassembled WGS sequence"/>
</dbReference>
<evidence type="ECO:0000313" key="2">
    <source>
        <dbReference type="Proteomes" id="UP000242791"/>
    </source>
</evidence>
<dbReference type="STRING" id="1658174.A0A1J9Q1J6"/>
<accession>A0A1J9Q1J6</accession>
<sequence length="124" mass="14303">VYRLRQSLTAGYKPELQNCLTYIKLSWSSFVGGSQSAMAKISRHDVEELQLMVPGISAADARTVEGLVLSGDLFFDFRRQERTTIWEEIRKFDGLIPSLFSFFEDCKYLRCLRPLTSPLLFDRL</sequence>
<organism evidence="1 2">
    <name type="scientific">Blastomyces percursus</name>
    <dbReference type="NCBI Taxonomy" id="1658174"/>
    <lineage>
        <taxon>Eukaryota</taxon>
        <taxon>Fungi</taxon>
        <taxon>Dikarya</taxon>
        <taxon>Ascomycota</taxon>
        <taxon>Pezizomycotina</taxon>
        <taxon>Eurotiomycetes</taxon>
        <taxon>Eurotiomycetidae</taxon>
        <taxon>Onygenales</taxon>
        <taxon>Ajellomycetaceae</taxon>
        <taxon>Blastomyces</taxon>
    </lineage>
</organism>
<keyword evidence="2" id="KW-1185">Reference proteome</keyword>
<reference evidence="1 2" key="1">
    <citation type="submission" date="2015-08" db="EMBL/GenBank/DDBJ databases">
        <title>Emmonsia species relationships and genome sequence.</title>
        <authorList>
            <person name="Cuomo C.A."/>
            <person name="Schwartz I.S."/>
            <person name="Kenyon C."/>
            <person name="De Hoog G.S."/>
            <person name="Govender N.P."/>
            <person name="Botha A."/>
            <person name="Moreno L."/>
            <person name="De Vries M."/>
            <person name="Munoz J.F."/>
            <person name="Stielow J.B."/>
        </authorList>
    </citation>
    <scope>NUCLEOTIDE SEQUENCE [LARGE SCALE GENOMIC DNA]</scope>
    <source>
        <strain evidence="1 2">EI222</strain>
    </source>
</reference>
<dbReference type="OrthoDB" id="4182572at2759"/>
<dbReference type="Pfam" id="PF12520">
    <property type="entry name" value="DUF3723"/>
    <property type="match status" value="1"/>
</dbReference>
<dbReference type="VEuPathDB" id="FungiDB:ACJ73_10061"/>
<feature type="non-terminal residue" evidence="1">
    <location>
        <position position="1"/>
    </location>
</feature>
<comment type="caution">
    <text evidence="1">The sequence shown here is derived from an EMBL/GenBank/DDBJ whole genome shotgun (WGS) entry which is preliminary data.</text>
</comment>